<evidence type="ECO:0008006" key="4">
    <source>
        <dbReference type="Google" id="ProtNLM"/>
    </source>
</evidence>
<evidence type="ECO:0000313" key="3">
    <source>
        <dbReference type="Proteomes" id="UP001596496"/>
    </source>
</evidence>
<protein>
    <recommendedName>
        <fullName evidence="4">SGNH hydrolase-type esterase domain-containing protein</fullName>
    </recommendedName>
</protein>
<accession>A0ABW2PIY2</accession>
<dbReference type="SUPFAM" id="SSF52266">
    <property type="entry name" value="SGNH hydrolase"/>
    <property type="match status" value="1"/>
</dbReference>
<dbReference type="Gene3D" id="3.40.50.1110">
    <property type="entry name" value="SGNH hydrolase"/>
    <property type="match status" value="1"/>
</dbReference>
<dbReference type="Proteomes" id="UP001596496">
    <property type="component" value="Unassembled WGS sequence"/>
</dbReference>
<name>A0ABW2PIY2_9ACTN</name>
<evidence type="ECO:0000313" key="2">
    <source>
        <dbReference type="EMBL" id="MFC7387136.1"/>
    </source>
</evidence>
<sequence>MEPEQASAEAAARLAQLLADTRGAEIMAEWQKLGVRAAEPASEATGPSSADRDLEIGIWRAERTGDGVELRRRDDATDAMMWADAGDVSTPGGARRVVLVGESAARGWLLDPVYNPVGVLRRHLDAAAPGGYQCVDLAKSGADLATLEGIVRRLPVIEPDVVILFAGNNFAFPPLDDSYRDLLAEALRTGGYPQMLRRFVDAVVLPRTERFLEHVGALQRDRGIEVVVVVPQANVRGWAAAPHIDVPALPGATLAKWYKLRGEAMSARAEARWEHVRALAAEMSELDGGTSPVSWRLQGRAAEALGDGRAARELLQMSRDAVSGLLVDHVTSILTEVRQAQIAFAQRHGMRYIDLGEVLASPDLPDLPDPEFFFDNCHMTDEGIERAMCRVADAVLGIPVGTTKPGEGAAASVRAVAHSLAAAVCAFRNQSAQVVRVQLRRALDADAEVSSRFITSFLDALESPGPKWISRSLGHLLETPQAMLLCLQLARTRHHAVGFWTFRECAQEMLHRFPARHQCGWTRKDLLATADGRGLRTPSFAPGKAYLEATTQRTRLAFALGEARSGVLRLTYRLPGGGSAGGERTPPAMLTVNDIRLGALSPVSEWTTTAVEVPAAATRPGVNWVEIEWPVPDEGDAGRSAADAAALARRMFPRVLPTFGELFWASLDCGEGRQTPAPHTESPMASRNDTSRHWRPAP</sequence>
<evidence type="ECO:0000256" key="1">
    <source>
        <dbReference type="SAM" id="MobiDB-lite"/>
    </source>
</evidence>
<comment type="caution">
    <text evidence="2">The sequence shown here is derived from an EMBL/GenBank/DDBJ whole genome shotgun (WGS) entry which is preliminary data.</text>
</comment>
<organism evidence="2 3">
    <name type="scientific">Sphaerisporangium rhizosphaerae</name>
    <dbReference type="NCBI Taxonomy" id="2269375"/>
    <lineage>
        <taxon>Bacteria</taxon>
        <taxon>Bacillati</taxon>
        <taxon>Actinomycetota</taxon>
        <taxon>Actinomycetes</taxon>
        <taxon>Streptosporangiales</taxon>
        <taxon>Streptosporangiaceae</taxon>
        <taxon>Sphaerisporangium</taxon>
    </lineage>
</organism>
<dbReference type="InterPro" id="IPR036514">
    <property type="entry name" value="SGNH_hydro_sf"/>
</dbReference>
<reference evidence="3" key="1">
    <citation type="journal article" date="2019" name="Int. J. Syst. Evol. Microbiol.">
        <title>The Global Catalogue of Microorganisms (GCM) 10K type strain sequencing project: providing services to taxonomists for standard genome sequencing and annotation.</title>
        <authorList>
            <consortium name="The Broad Institute Genomics Platform"/>
            <consortium name="The Broad Institute Genome Sequencing Center for Infectious Disease"/>
            <person name="Wu L."/>
            <person name="Ma J."/>
        </authorList>
    </citation>
    <scope>NUCLEOTIDE SEQUENCE [LARGE SCALE GENOMIC DNA]</scope>
    <source>
        <strain evidence="3">CECT 7649</strain>
    </source>
</reference>
<keyword evidence="3" id="KW-1185">Reference proteome</keyword>
<feature type="region of interest" description="Disordered" evidence="1">
    <location>
        <begin position="672"/>
        <end position="698"/>
    </location>
</feature>
<proteinExistence type="predicted"/>
<dbReference type="RefSeq" id="WP_380830810.1">
    <property type="nucleotide sequence ID" value="NZ_JBHTCG010000034.1"/>
</dbReference>
<dbReference type="EMBL" id="JBHTCG010000034">
    <property type="protein sequence ID" value="MFC7387136.1"/>
    <property type="molecule type" value="Genomic_DNA"/>
</dbReference>
<gene>
    <name evidence="2" type="ORF">ACFQSB_33355</name>
</gene>